<dbReference type="Pfam" id="PF09534">
    <property type="entry name" value="Trp_oprn_chp"/>
    <property type="match status" value="1"/>
</dbReference>
<feature type="region of interest" description="Disordered" evidence="1">
    <location>
        <begin position="158"/>
        <end position="216"/>
    </location>
</feature>
<accession>A0ABP7EAU4</accession>
<keyword evidence="4" id="KW-1185">Reference proteome</keyword>
<dbReference type="InterPro" id="IPR019051">
    <property type="entry name" value="Trp_biosyn_TM_oprn/chp"/>
</dbReference>
<feature type="transmembrane region" description="Helical" evidence="2">
    <location>
        <begin position="52"/>
        <end position="71"/>
    </location>
</feature>
<evidence type="ECO:0008006" key="5">
    <source>
        <dbReference type="Google" id="ProtNLM"/>
    </source>
</evidence>
<reference evidence="4" key="1">
    <citation type="journal article" date="2019" name="Int. J. Syst. Evol. Microbiol.">
        <title>The Global Catalogue of Microorganisms (GCM) 10K type strain sequencing project: providing services to taxonomists for standard genome sequencing and annotation.</title>
        <authorList>
            <consortium name="The Broad Institute Genomics Platform"/>
            <consortium name="The Broad Institute Genome Sequencing Center for Infectious Disease"/>
            <person name="Wu L."/>
            <person name="Ma J."/>
        </authorList>
    </citation>
    <scope>NUCLEOTIDE SEQUENCE [LARGE SCALE GENOMIC DNA]</scope>
    <source>
        <strain evidence="4">JCM 16548</strain>
    </source>
</reference>
<feature type="compositionally biased region" description="Basic and acidic residues" evidence="1">
    <location>
        <begin position="173"/>
        <end position="202"/>
    </location>
</feature>
<protein>
    <recommendedName>
        <fullName evidence="5">Tryptophan-associated transmembrane protein (Trp_oprn_chp)</fullName>
    </recommendedName>
</protein>
<feature type="transmembrane region" description="Helical" evidence="2">
    <location>
        <begin position="124"/>
        <end position="147"/>
    </location>
</feature>
<feature type="transmembrane region" description="Helical" evidence="2">
    <location>
        <begin position="78"/>
        <end position="99"/>
    </location>
</feature>
<name>A0ABP7EAU4_9ACTN</name>
<dbReference type="RefSeq" id="WP_344814100.1">
    <property type="nucleotide sequence ID" value="NZ_BAAAYX010000020.1"/>
</dbReference>
<organism evidence="3 4">
    <name type="scientific">Microlunatus aurantiacus</name>
    <dbReference type="NCBI Taxonomy" id="446786"/>
    <lineage>
        <taxon>Bacteria</taxon>
        <taxon>Bacillati</taxon>
        <taxon>Actinomycetota</taxon>
        <taxon>Actinomycetes</taxon>
        <taxon>Propionibacteriales</taxon>
        <taxon>Propionibacteriaceae</taxon>
        <taxon>Microlunatus</taxon>
    </lineage>
</organism>
<comment type="caution">
    <text evidence="3">The sequence shown here is derived from an EMBL/GenBank/DDBJ whole genome shotgun (WGS) entry which is preliminary data.</text>
</comment>
<keyword evidence="2" id="KW-0472">Membrane</keyword>
<gene>
    <name evidence="3" type="ORF">GCM10022204_38700</name>
</gene>
<evidence type="ECO:0000256" key="2">
    <source>
        <dbReference type="SAM" id="Phobius"/>
    </source>
</evidence>
<dbReference type="Proteomes" id="UP001500051">
    <property type="component" value="Unassembled WGS sequence"/>
</dbReference>
<dbReference type="EMBL" id="BAAAYX010000020">
    <property type="protein sequence ID" value="GAA3715476.1"/>
    <property type="molecule type" value="Genomic_DNA"/>
</dbReference>
<sequence>MTRLDRLTGRGPTLAALLAGAGLGFVAAAQPWWRASGAGADVSFSGSDATGGLSQALAAVTLAGVLLVLVLRRRGRSILAVGLALTGLGMIATGVLQTAPDAEAVRNRVRQVSLTDQFALSTSVWPWIFAVAGVVVVGGAVLLWTGAGRWAERSDRFARTAEPSTGPADLNEDPNRAWKDLDAGRDPTGEPDAHDPDVHDGTEGVTMGRIHDPRQE</sequence>
<keyword evidence="2" id="KW-0812">Transmembrane</keyword>
<evidence type="ECO:0000256" key="1">
    <source>
        <dbReference type="SAM" id="MobiDB-lite"/>
    </source>
</evidence>
<evidence type="ECO:0000313" key="4">
    <source>
        <dbReference type="Proteomes" id="UP001500051"/>
    </source>
</evidence>
<evidence type="ECO:0000313" key="3">
    <source>
        <dbReference type="EMBL" id="GAA3715476.1"/>
    </source>
</evidence>
<keyword evidence="2" id="KW-1133">Transmembrane helix</keyword>
<proteinExistence type="predicted"/>